<protein>
    <recommendedName>
        <fullName evidence="1">SnoaL-like domain-containing protein</fullName>
    </recommendedName>
</protein>
<dbReference type="Proteomes" id="UP000018291">
    <property type="component" value="Unassembled WGS sequence"/>
</dbReference>
<proteinExistence type="predicted"/>
<dbReference type="STRING" id="1229780.BN381_350156"/>
<dbReference type="OrthoDB" id="1492465at2"/>
<dbReference type="Gene3D" id="3.10.450.50">
    <property type="match status" value="1"/>
</dbReference>
<name>R4Z4V6_9ACTN</name>
<gene>
    <name evidence="2" type="ORF">BN381_350156</name>
</gene>
<keyword evidence="3" id="KW-1185">Reference proteome</keyword>
<reference evidence="2 3" key="1">
    <citation type="journal article" date="2013" name="ISME J.">
        <title>Metabolic model for the filamentous 'Candidatus Microthrix parvicella' based on genomic and metagenomic analyses.</title>
        <authorList>
            <person name="Jon McIlroy S."/>
            <person name="Kristiansen R."/>
            <person name="Albertsen M."/>
            <person name="Michael Karst S."/>
            <person name="Rossetti S."/>
            <person name="Lund Nielsen J."/>
            <person name="Tandoi V."/>
            <person name="James Seviour R."/>
            <person name="Nielsen P.H."/>
        </authorList>
    </citation>
    <scope>NUCLEOTIDE SEQUENCE [LARGE SCALE GENOMIC DNA]</scope>
    <source>
        <strain evidence="2 3">RN1</strain>
    </source>
</reference>
<dbReference type="InterPro" id="IPR032710">
    <property type="entry name" value="NTF2-like_dom_sf"/>
</dbReference>
<comment type="caution">
    <text evidence="2">The sequence shown here is derived from an EMBL/GenBank/DDBJ whole genome shotgun (WGS) entry which is preliminary data.</text>
</comment>
<accession>R4Z4V6</accession>
<dbReference type="Pfam" id="PF13577">
    <property type="entry name" value="SnoaL_4"/>
    <property type="match status" value="1"/>
</dbReference>
<sequence length="170" mass="19342">MDIPPLDRLLACDEIRNLVARYAIATDARDLDTLVSLFVDDVNVGRLGTGRDALRASFDQALRGIGRSFLFVGTQTIDLSDADHATGQVYCKAEIQDGDRWIHQAILYGDTYERRNGRWYFVRRIHELFYGAEVGVNPLMLPPANWPKSHDGLGTRPEAWNTWREFWSDG</sequence>
<dbReference type="HOGENOM" id="CLU_106738_7_0_11"/>
<dbReference type="AlphaFoldDB" id="R4Z4V6"/>
<dbReference type="eggNOG" id="ENOG502Z8S9">
    <property type="taxonomic scope" value="Bacteria"/>
</dbReference>
<dbReference type="RefSeq" id="WP_012228115.1">
    <property type="nucleotide sequence ID" value="NZ_HG422565.1"/>
</dbReference>
<dbReference type="InterPro" id="IPR037401">
    <property type="entry name" value="SnoaL-like"/>
</dbReference>
<organism evidence="2 3">
    <name type="scientific">Candidatus Neomicrothrix parvicella RN1</name>
    <dbReference type="NCBI Taxonomy" id="1229780"/>
    <lineage>
        <taxon>Bacteria</taxon>
        <taxon>Bacillati</taxon>
        <taxon>Actinomycetota</taxon>
        <taxon>Acidimicrobiia</taxon>
        <taxon>Acidimicrobiales</taxon>
        <taxon>Microthrixaceae</taxon>
        <taxon>Candidatus Neomicrothrix</taxon>
    </lineage>
</organism>
<dbReference type="EMBL" id="CANL01000029">
    <property type="protein sequence ID" value="CCM64296.1"/>
    <property type="molecule type" value="Genomic_DNA"/>
</dbReference>
<evidence type="ECO:0000259" key="1">
    <source>
        <dbReference type="Pfam" id="PF13577"/>
    </source>
</evidence>
<evidence type="ECO:0000313" key="2">
    <source>
        <dbReference type="EMBL" id="CCM64296.1"/>
    </source>
</evidence>
<dbReference type="SUPFAM" id="SSF54427">
    <property type="entry name" value="NTF2-like"/>
    <property type="match status" value="1"/>
</dbReference>
<evidence type="ECO:0000313" key="3">
    <source>
        <dbReference type="Proteomes" id="UP000018291"/>
    </source>
</evidence>
<feature type="domain" description="SnoaL-like" evidence="1">
    <location>
        <begin position="8"/>
        <end position="124"/>
    </location>
</feature>